<feature type="chain" id="PRO_5020587061" description="Rap1a immunity protein domain-containing protein" evidence="1">
    <location>
        <begin position="21"/>
        <end position="134"/>
    </location>
</feature>
<dbReference type="EMBL" id="SKBM01000001">
    <property type="protein sequence ID" value="TCZ66635.1"/>
    <property type="molecule type" value="Genomic_DNA"/>
</dbReference>
<evidence type="ECO:0000313" key="4">
    <source>
        <dbReference type="Proteomes" id="UP000295023"/>
    </source>
</evidence>
<feature type="domain" description="Rap1a immunity protein" evidence="2">
    <location>
        <begin position="31"/>
        <end position="125"/>
    </location>
</feature>
<dbReference type="OrthoDB" id="5516488at2"/>
<comment type="caution">
    <text evidence="3">The sequence shown here is derived from an EMBL/GenBank/DDBJ whole genome shotgun (WGS) entry which is preliminary data.</text>
</comment>
<dbReference type="Proteomes" id="UP000295023">
    <property type="component" value="Unassembled WGS sequence"/>
</dbReference>
<name>A0A4R4DVN9_9PROT</name>
<evidence type="ECO:0000256" key="1">
    <source>
        <dbReference type="SAM" id="SignalP"/>
    </source>
</evidence>
<protein>
    <recommendedName>
        <fullName evidence="2">Rap1a immunity protein domain-containing protein</fullName>
    </recommendedName>
</protein>
<dbReference type="AlphaFoldDB" id="A0A4R4DVN9"/>
<gene>
    <name evidence="3" type="ORF">EXY23_00525</name>
</gene>
<dbReference type="RefSeq" id="WP_132283606.1">
    <property type="nucleotide sequence ID" value="NZ_SKBM01000001.1"/>
</dbReference>
<keyword evidence="4" id="KW-1185">Reference proteome</keyword>
<proteinExistence type="predicted"/>
<evidence type="ECO:0000313" key="3">
    <source>
        <dbReference type="EMBL" id="TCZ66635.1"/>
    </source>
</evidence>
<keyword evidence="1" id="KW-0732">Signal</keyword>
<dbReference type="InterPro" id="IPR041238">
    <property type="entry name" value="Rap1a"/>
</dbReference>
<sequence length="134" mass="14237">MRKHLAAGAIAALLALPAAAEVTEQNFRGGTTADLATLCGSTRQDRLHTAAVNWCHGFLVGSGQYHRSVSGSGAPMRELFCLPDPSPTLEQAREAFVAWAAAHPQHGSERAVDGLTRFAVETYPCPRGAARAKR</sequence>
<reference evidence="3 4" key="1">
    <citation type="submission" date="2019-03" db="EMBL/GenBank/DDBJ databases">
        <title>Paracraurococcus aquatilis NE82 genome sequence.</title>
        <authorList>
            <person name="Zhao Y."/>
            <person name="Du Z."/>
        </authorList>
    </citation>
    <scope>NUCLEOTIDE SEQUENCE [LARGE SCALE GENOMIC DNA]</scope>
    <source>
        <strain evidence="3 4">NE82</strain>
    </source>
</reference>
<dbReference type="Pfam" id="PF18602">
    <property type="entry name" value="Rap1a"/>
    <property type="match status" value="1"/>
</dbReference>
<evidence type="ECO:0000259" key="2">
    <source>
        <dbReference type="Pfam" id="PF18602"/>
    </source>
</evidence>
<accession>A0A4R4DVN9</accession>
<organism evidence="3 4">
    <name type="scientific">Roseicella aquatilis</name>
    <dbReference type="NCBI Taxonomy" id="2527868"/>
    <lineage>
        <taxon>Bacteria</taxon>
        <taxon>Pseudomonadati</taxon>
        <taxon>Pseudomonadota</taxon>
        <taxon>Alphaproteobacteria</taxon>
        <taxon>Acetobacterales</taxon>
        <taxon>Roseomonadaceae</taxon>
        <taxon>Roseicella</taxon>
    </lineage>
</organism>
<feature type="signal peptide" evidence="1">
    <location>
        <begin position="1"/>
        <end position="20"/>
    </location>
</feature>